<dbReference type="GO" id="GO:0004930">
    <property type="term" value="F:G protein-coupled receptor activity"/>
    <property type="evidence" value="ECO:0007669"/>
    <property type="project" value="UniProtKB-KW"/>
</dbReference>
<dbReference type="Ensembl" id="ENSSHAT00000005283.2">
    <property type="protein sequence ID" value="ENSSHAP00000005231.2"/>
    <property type="gene ID" value="ENSSHAG00000029016.1"/>
</dbReference>
<dbReference type="InterPro" id="IPR017452">
    <property type="entry name" value="GPCR_Rhodpsn_7TM"/>
</dbReference>
<evidence type="ECO:0000259" key="12">
    <source>
        <dbReference type="PROSITE" id="PS50262"/>
    </source>
</evidence>
<keyword evidence="5 10" id="KW-0812">Transmembrane</keyword>
<dbReference type="HOGENOM" id="CLU_012526_1_2_1"/>
<organism evidence="13 14">
    <name type="scientific">Sarcophilus harrisii</name>
    <name type="common">Tasmanian devil</name>
    <name type="synonym">Sarcophilus laniarius</name>
    <dbReference type="NCBI Taxonomy" id="9305"/>
    <lineage>
        <taxon>Eukaryota</taxon>
        <taxon>Metazoa</taxon>
        <taxon>Chordata</taxon>
        <taxon>Craniata</taxon>
        <taxon>Vertebrata</taxon>
        <taxon>Euteleostomi</taxon>
        <taxon>Mammalia</taxon>
        <taxon>Metatheria</taxon>
        <taxon>Dasyuromorphia</taxon>
        <taxon>Dasyuridae</taxon>
        <taxon>Sarcophilus</taxon>
    </lineage>
</organism>
<dbReference type="STRING" id="9305.ENSSHAP00000005231"/>
<dbReference type="eggNOG" id="ENOG502RTYY">
    <property type="taxonomic scope" value="Eukaryota"/>
</dbReference>
<dbReference type="AlphaFoldDB" id="G3VPX6"/>
<dbReference type="GO" id="GO:0004984">
    <property type="term" value="F:olfactory receptor activity"/>
    <property type="evidence" value="ECO:0007669"/>
    <property type="project" value="InterPro"/>
</dbReference>
<evidence type="ECO:0000256" key="11">
    <source>
        <dbReference type="RuleBase" id="RU363047"/>
    </source>
</evidence>
<evidence type="ECO:0000256" key="10">
    <source>
        <dbReference type="RuleBase" id="RU000688"/>
    </source>
</evidence>
<keyword evidence="14" id="KW-1185">Reference proteome</keyword>
<keyword evidence="10" id="KW-0675">Receptor</keyword>
<evidence type="ECO:0000256" key="1">
    <source>
        <dbReference type="ARBA" id="ARBA00002936"/>
    </source>
</evidence>
<comment type="similarity">
    <text evidence="10">Belongs to the G-protein coupled receptor 1 family.</text>
</comment>
<dbReference type="CDD" id="cd15430">
    <property type="entry name" value="7tmA_OR13-like"/>
    <property type="match status" value="1"/>
</dbReference>
<reference evidence="13 14" key="1">
    <citation type="journal article" date="2011" name="Proc. Natl. Acad. Sci. U.S.A.">
        <title>Genetic diversity and population structure of the endangered marsupial Sarcophilus harrisii (Tasmanian devil).</title>
        <authorList>
            <person name="Miller W."/>
            <person name="Hayes V.M."/>
            <person name="Ratan A."/>
            <person name="Petersen D.C."/>
            <person name="Wittekindt N.E."/>
            <person name="Miller J."/>
            <person name="Walenz B."/>
            <person name="Knight J."/>
            <person name="Qi J."/>
            <person name="Zhao F."/>
            <person name="Wang Q."/>
            <person name="Bedoya-Reina O.C."/>
            <person name="Katiyar N."/>
            <person name="Tomsho L.P."/>
            <person name="Kasson L.M."/>
            <person name="Hardie R.A."/>
            <person name="Woodbridge P."/>
            <person name="Tindall E.A."/>
            <person name="Bertelsen M.F."/>
            <person name="Dixon D."/>
            <person name="Pyecroft S."/>
            <person name="Helgen K.M."/>
            <person name="Lesk A.M."/>
            <person name="Pringle T.H."/>
            <person name="Patterson N."/>
            <person name="Zhang Y."/>
            <person name="Kreiss A."/>
            <person name="Woods G.M."/>
            <person name="Jones M.E."/>
            <person name="Schuster S.C."/>
        </authorList>
    </citation>
    <scope>NUCLEOTIDE SEQUENCE [LARGE SCALE GENOMIC DNA]</scope>
</reference>
<dbReference type="Pfam" id="PF13853">
    <property type="entry name" value="7tm_4"/>
    <property type="match status" value="1"/>
</dbReference>
<evidence type="ECO:0000256" key="4">
    <source>
        <dbReference type="ARBA" id="ARBA00022606"/>
    </source>
</evidence>
<evidence type="ECO:0000256" key="8">
    <source>
        <dbReference type="ARBA" id="ARBA00023136"/>
    </source>
</evidence>
<keyword evidence="7 11" id="KW-1133">Transmembrane helix</keyword>
<keyword evidence="3 11" id="KW-1003">Cell membrane</keyword>
<reference evidence="13" key="2">
    <citation type="submission" date="2025-08" db="UniProtKB">
        <authorList>
            <consortium name="Ensembl"/>
        </authorList>
    </citation>
    <scope>IDENTIFICATION</scope>
</reference>
<feature type="domain" description="G-protein coupled receptors family 1 profile" evidence="12">
    <location>
        <begin position="41"/>
        <end position="289"/>
    </location>
</feature>
<dbReference type="GO" id="GO:0005654">
    <property type="term" value="C:nucleoplasm"/>
    <property type="evidence" value="ECO:0007669"/>
    <property type="project" value="UniProtKB-ARBA"/>
</dbReference>
<name>G3VPX6_SARHA</name>
<feature type="transmembrane region" description="Helical" evidence="11">
    <location>
        <begin position="206"/>
        <end position="225"/>
    </location>
</feature>
<feature type="transmembrane region" description="Helical" evidence="11">
    <location>
        <begin position="60"/>
        <end position="78"/>
    </location>
</feature>
<dbReference type="GO" id="GO:0005886">
    <property type="term" value="C:plasma membrane"/>
    <property type="evidence" value="ECO:0007669"/>
    <property type="project" value="UniProtKB-SubCell"/>
</dbReference>
<dbReference type="FunFam" id="1.20.1070.10:FF:000501">
    <property type="entry name" value="Olfactory receptor"/>
    <property type="match status" value="1"/>
</dbReference>
<keyword evidence="9 10" id="KW-0807">Transducer</keyword>
<dbReference type="PANTHER" id="PTHR26453">
    <property type="entry name" value="OLFACTORY RECEPTOR"/>
    <property type="match status" value="1"/>
</dbReference>
<dbReference type="SUPFAM" id="SSF81321">
    <property type="entry name" value="Family A G protein-coupled receptor-like"/>
    <property type="match status" value="1"/>
</dbReference>
<keyword evidence="8 11" id="KW-0472">Membrane</keyword>
<evidence type="ECO:0000256" key="9">
    <source>
        <dbReference type="ARBA" id="ARBA00023224"/>
    </source>
</evidence>
<accession>G3VPX6</accession>
<dbReference type="InParanoid" id="G3VPX6"/>
<evidence type="ECO:0000256" key="5">
    <source>
        <dbReference type="ARBA" id="ARBA00022692"/>
    </source>
</evidence>
<dbReference type="KEGG" id="shr:100920106"/>
<dbReference type="PROSITE" id="PS00237">
    <property type="entry name" value="G_PROTEIN_RECEP_F1_1"/>
    <property type="match status" value="1"/>
</dbReference>
<feature type="transmembrane region" description="Helical" evidence="11">
    <location>
        <begin position="98"/>
        <end position="120"/>
    </location>
</feature>
<protein>
    <recommendedName>
        <fullName evidence="11">Olfactory receptor</fullName>
    </recommendedName>
</protein>
<dbReference type="OrthoDB" id="6144223at2759"/>
<dbReference type="InterPro" id="IPR000725">
    <property type="entry name" value="Olfact_rcpt"/>
</dbReference>
<feature type="transmembrane region" description="Helical" evidence="11">
    <location>
        <begin position="272"/>
        <end position="291"/>
    </location>
</feature>
<feature type="transmembrane region" description="Helical" evidence="11">
    <location>
        <begin position="237"/>
        <end position="260"/>
    </location>
</feature>
<keyword evidence="10" id="KW-0297">G-protein coupled receptor</keyword>
<comment type="function">
    <text evidence="1">Odorant receptor.</text>
</comment>
<evidence type="ECO:0000256" key="2">
    <source>
        <dbReference type="ARBA" id="ARBA00004651"/>
    </source>
</evidence>
<dbReference type="PROSITE" id="PS50262">
    <property type="entry name" value="G_PROTEIN_RECEP_F1_2"/>
    <property type="match status" value="1"/>
</dbReference>
<evidence type="ECO:0000256" key="7">
    <source>
        <dbReference type="ARBA" id="ARBA00022989"/>
    </source>
</evidence>
<comment type="subcellular location">
    <subcellularLocation>
        <location evidence="2 11">Cell membrane</location>
        <topology evidence="2 11">Multi-pass membrane protein</topology>
    </subcellularLocation>
</comment>
<dbReference type="GeneID" id="100920106"/>
<evidence type="ECO:0000256" key="3">
    <source>
        <dbReference type="ARBA" id="ARBA00022475"/>
    </source>
</evidence>
<keyword evidence="6 11" id="KW-0552">Olfaction</keyword>
<evidence type="ECO:0000313" key="13">
    <source>
        <dbReference type="Ensembl" id="ENSSHAP00000005231.2"/>
    </source>
</evidence>
<dbReference type="Gene3D" id="1.20.1070.10">
    <property type="entry name" value="Rhodopsin 7-helix transmembrane proteins"/>
    <property type="match status" value="1"/>
</dbReference>
<feature type="transmembrane region" description="Helical" evidence="11">
    <location>
        <begin position="25"/>
        <end position="48"/>
    </location>
</feature>
<dbReference type="PRINTS" id="PR00245">
    <property type="entry name" value="OLFACTORYR"/>
</dbReference>
<feature type="transmembrane region" description="Helical" evidence="11">
    <location>
        <begin position="140"/>
        <end position="168"/>
    </location>
</feature>
<dbReference type="PRINTS" id="PR00237">
    <property type="entry name" value="GPCRRHODOPSN"/>
</dbReference>
<evidence type="ECO:0000313" key="14">
    <source>
        <dbReference type="Proteomes" id="UP000007648"/>
    </source>
</evidence>
<keyword evidence="4 11" id="KW-0716">Sensory transduction</keyword>
<proteinExistence type="inferred from homology"/>
<dbReference type="InterPro" id="IPR000276">
    <property type="entry name" value="GPCR_Rhodpsn"/>
</dbReference>
<dbReference type="RefSeq" id="XP_003761916.1">
    <property type="nucleotide sequence ID" value="XM_003761868.1"/>
</dbReference>
<dbReference type="Proteomes" id="UP000007648">
    <property type="component" value="Unassembled WGS sequence"/>
</dbReference>
<gene>
    <name evidence="13" type="primary">LOC100920106</name>
</gene>
<sequence>MEKANWTSGREFILLGFSEYPKTEVLIFLLCLLMYIVIVLGNGIIIILTILDCHLHTPMYFFLSNLSFLDICFTSSFVPKMLTNFSSERKTISFYGCIIQMYISLAMGSTECVLLATMAFDRYMAICNPLRYPIIMNKRLCVQLVVTSWVVGFLNSTMETALIIGLPFCGKNVINHFVCEILALLKLACADISLNEIIMLIDSITLAFSPLLLIIISYIFILSAILRINSAEGRKKAFSTCSAHLTVVTVFYGTILFMYMKPKSKNSIIDKFITLFYSVVTPMLNPIIYSLRNKEVNSAVKYVLKKFRFKKGL</sequence>
<dbReference type="GeneTree" id="ENSGT01040000240406"/>
<reference evidence="13" key="3">
    <citation type="submission" date="2025-09" db="UniProtKB">
        <authorList>
            <consortium name="Ensembl"/>
        </authorList>
    </citation>
    <scope>IDENTIFICATION</scope>
</reference>
<evidence type="ECO:0000256" key="6">
    <source>
        <dbReference type="ARBA" id="ARBA00022725"/>
    </source>
</evidence>